<dbReference type="SUPFAM" id="SSF54001">
    <property type="entry name" value="Cysteine proteinases"/>
    <property type="match status" value="1"/>
</dbReference>
<dbReference type="Gene3D" id="3.40.395.10">
    <property type="entry name" value="Adenoviral Proteinase, Chain A"/>
    <property type="match status" value="1"/>
</dbReference>
<feature type="compositionally biased region" description="Basic and acidic residues" evidence="1">
    <location>
        <begin position="275"/>
        <end position="285"/>
    </location>
</feature>
<organism evidence="2 3">
    <name type="scientific">Stylosanthes scabra</name>
    <dbReference type="NCBI Taxonomy" id="79078"/>
    <lineage>
        <taxon>Eukaryota</taxon>
        <taxon>Viridiplantae</taxon>
        <taxon>Streptophyta</taxon>
        <taxon>Embryophyta</taxon>
        <taxon>Tracheophyta</taxon>
        <taxon>Spermatophyta</taxon>
        <taxon>Magnoliopsida</taxon>
        <taxon>eudicotyledons</taxon>
        <taxon>Gunneridae</taxon>
        <taxon>Pentapetalae</taxon>
        <taxon>rosids</taxon>
        <taxon>fabids</taxon>
        <taxon>Fabales</taxon>
        <taxon>Fabaceae</taxon>
        <taxon>Papilionoideae</taxon>
        <taxon>50 kb inversion clade</taxon>
        <taxon>dalbergioids sensu lato</taxon>
        <taxon>Dalbergieae</taxon>
        <taxon>Pterocarpus clade</taxon>
        <taxon>Stylosanthes</taxon>
    </lineage>
</organism>
<name>A0ABU6YPK6_9FABA</name>
<feature type="compositionally biased region" description="Polar residues" evidence="1">
    <location>
        <begin position="389"/>
        <end position="399"/>
    </location>
</feature>
<proteinExistence type="predicted"/>
<evidence type="ECO:0000313" key="2">
    <source>
        <dbReference type="EMBL" id="MED6211295.1"/>
    </source>
</evidence>
<dbReference type="Proteomes" id="UP001341840">
    <property type="component" value="Unassembled WGS sequence"/>
</dbReference>
<comment type="caution">
    <text evidence="2">The sequence shown here is derived from an EMBL/GenBank/DDBJ whole genome shotgun (WGS) entry which is preliminary data.</text>
</comment>
<reference evidence="2 3" key="1">
    <citation type="journal article" date="2023" name="Plants (Basel)">
        <title>Bridging the Gap: Combining Genomics and Transcriptomics Approaches to Understand Stylosanthes scabra, an Orphan Legume from the Brazilian Caatinga.</title>
        <authorList>
            <person name="Ferreira-Neto J.R.C."/>
            <person name="da Silva M.D."/>
            <person name="Binneck E."/>
            <person name="de Melo N.F."/>
            <person name="da Silva R.H."/>
            <person name="de Melo A.L.T.M."/>
            <person name="Pandolfi V."/>
            <person name="Bustamante F.O."/>
            <person name="Brasileiro-Vidal A.C."/>
            <person name="Benko-Iseppon A.M."/>
        </authorList>
    </citation>
    <scope>NUCLEOTIDE SEQUENCE [LARGE SCALE GENOMIC DNA]</scope>
    <source>
        <tissue evidence="2">Leaves</tissue>
    </source>
</reference>
<feature type="compositionally biased region" description="Basic residues" evidence="1">
    <location>
        <begin position="264"/>
        <end position="274"/>
    </location>
</feature>
<evidence type="ECO:0000256" key="1">
    <source>
        <dbReference type="SAM" id="MobiDB-lite"/>
    </source>
</evidence>
<evidence type="ECO:0008006" key="4">
    <source>
        <dbReference type="Google" id="ProtNLM"/>
    </source>
</evidence>
<accession>A0ABU6YPK6</accession>
<protein>
    <recommendedName>
        <fullName evidence="4">Ubiquitin-like protease family profile domain-containing protein</fullName>
    </recommendedName>
</protein>
<feature type="region of interest" description="Disordered" evidence="1">
    <location>
        <begin position="264"/>
        <end position="404"/>
    </location>
</feature>
<feature type="compositionally biased region" description="Basic and acidic residues" evidence="1">
    <location>
        <begin position="320"/>
        <end position="361"/>
    </location>
</feature>
<feature type="region of interest" description="Disordered" evidence="1">
    <location>
        <begin position="420"/>
        <end position="514"/>
    </location>
</feature>
<keyword evidence="3" id="KW-1185">Reference proteome</keyword>
<evidence type="ECO:0000313" key="3">
    <source>
        <dbReference type="Proteomes" id="UP001341840"/>
    </source>
</evidence>
<feature type="compositionally biased region" description="Basic and acidic residues" evidence="1">
    <location>
        <begin position="428"/>
        <end position="449"/>
    </location>
</feature>
<sequence length="896" mass="103376">MSGRQRKQSDSRCTPMKFRVVYDKLSDEKKDLVDEIGLGAFQHLPNDYNNHKILNELVWSYDVFTNKISTGVGEFLITSEKVGHAFGLNYNGELFEKKQKNFEDKLDDEEKKALKLFKGKSLTFVQNMVKDCPIETELERRTFKRAFGLFIQKAFLLPTSSHYISPIHLQVIRDVDNTWRRNWAHHVNSFLIEGIKEYQEKGSQAVKGCYFVLQIIYFKERYEGNNLNDPNTPSPWIQRWCGDNLKEKIRVEDEDITGLIQRAKMRARKKKEGRKRQEGNDKEQTEESESLGSKSDEDTEEEEYQTTNSEIDPEPEPETEVQRERRSKKKDDDSVIHQRQKIEREERSKRRREEKAKKGKEPTLAIQFDHLAKTKVQSKEVPSKKKKTGSQTGATNPVQPQKDIPVQAEADDTYLVQPHMAIQATTLPEHEAETEPPNKKTKTTAKEVDINPEQPRLDIPVQTSTIPEPEAEPEQAIQIGPQPQPEPNMNIGPQPQPESNIEGGTEPVTYFGPEPAELLDGYVTKCERAEKIFEREREEGDAEIKACEEAKAQYKTKSKTTKEIGDAEIDLAIRRATEGVIPEGQKQESEAAPTLNKMGQHAPGLMMVASVAAESVEYDPSKAFDLEVTQPQPQEESAELYDLDDFPEELENQITAGVPPHVTEITRELKNGCVAWALTKKNDNKYNMLFEFNGEWHLEVPRSQFRTMRPGKEIDSGSKVMSHFREDYIDIATNKVRSIDPFKSDEHLSMVDNNKLITHRYIFAPVLFSGHWWMYVLDKLLVRAEYHSLLTKATKTKPEQRSWLPKYIKIHEQPNPFDCGTFVMKWMEVLDPTKLAANKKYDIEDWTTEKLEEFRNEIISAIILSKSNKLIEGAYKGQWRRPSTNLRLHYKARTFK</sequence>
<dbReference type="PANTHER" id="PTHR34835">
    <property type="entry name" value="OS07G0283600 PROTEIN-RELATED"/>
    <property type="match status" value="1"/>
</dbReference>
<dbReference type="InterPro" id="IPR038765">
    <property type="entry name" value="Papain-like_cys_pep_sf"/>
</dbReference>
<dbReference type="EMBL" id="JASCZI010242511">
    <property type="protein sequence ID" value="MED6211295.1"/>
    <property type="molecule type" value="Genomic_DNA"/>
</dbReference>
<gene>
    <name evidence="2" type="ORF">PIB30_072368</name>
</gene>
<dbReference type="PANTHER" id="PTHR34835:SF34">
    <property type="entry name" value="OS08G0555500 PROTEIN"/>
    <property type="match status" value="1"/>
</dbReference>